<keyword evidence="5 14" id="KW-0138">CF(0)</keyword>
<comment type="similarity">
    <text evidence="2 14">Belongs to the ATPase C chain family.</text>
</comment>
<sequence length="76" mass="7699">MDTTTLAEVSGNVATIGYGLAATGPGIGLGILIGKTIEGMSRQPEVAGQLRATMFIGVAFVEVLALLGLVTGFLFT</sequence>
<evidence type="ECO:0000313" key="16">
    <source>
        <dbReference type="EMBL" id="GIG55309.1"/>
    </source>
</evidence>
<dbReference type="InterPro" id="IPR000454">
    <property type="entry name" value="ATP_synth_F0_csu"/>
</dbReference>
<dbReference type="GO" id="GO:0046933">
    <property type="term" value="F:proton-transporting ATP synthase activity, rotational mechanism"/>
    <property type="evidence" value="ECO:0007669"/>
    <property type="project" value="UniProtKB-UniRule"/>
</dbReference>
<dbReference type="Gene3D" id="1.20.20.10">
    <property type="entry name" value="F1F0 ATP synthase subunit C"/>
    <property type="match status" value="1"/>
</dbReference>
<reference evidence="16" key="1">
    <citation type="submission" date="2021-01" db="EMBL/GenBank/DDBJ databases">
        <title>Whole genome shotgun sequence of Demequina activiva NBRC 110675.</title>
        <authorList>
            <person name="Komaki H."/>
            <person name="Tamura T."/>
        </authorList>
    </citation>
    <scope>NUCLEOTIDE SEQUENCE</scope>
    <source>
        <strain evidence="16">NBRC 110675</strain>
    </source>
</reference>
<evidence type="ECO:0000259" key="15">
    <source>
        <dbReference type="Pfam" id="PF00137"/>
    </source>
</evidence>
<protein>
    <recommendedName>
        <fullName evidence="14">ATP synthase subunit c</fullName>
    </recommendedName>
    <alternativeName>
        <fullName evidence="14">ATP synthase F(0) sector subunit c</fullName>
    </alternativeName>
    <alternativeName>
        <fullName evidence="14">F-type ATPase subunit c</fullName>
        <shortName evidence="14">F-ATPase subunit c</shortName>
    </alternativeName>
    <alternativeName>
        <fullName evidence="14">Lipid-binding protein</fullName>
    </alternativeName>
</protein>
<gene>
    <name evidence="14" type="primary">atpE</name>
    <name evidence="16" type="ORF">Dac01nite_20610</name>
</gene>
<keyword evidence="9 14" id="KW-0406">Ion transport</keyword>
<dbReference type="GO" id="GO:0045259">
    <property type="term" value="C:proton-transporting ATP synthase complex"/>
    <property type="evidence" value="ECO:0007669"/>
    <property type="project" value="UniProtKB-KW"/>
</dbReference>
<dbReference type="HAMAP" id="MF_01396">
    <property type="entry name" value="ATP_synth_c_bact"/>
    <property type="match status" value="1"/>
</dbReference>
<dbReference type="SUPFAM" id="SSF81333">
    <property type="entry name" value="F1F0 ATP synthase subunit C"/>
    <property type="match status" value="1"/>
</dbReference>
<evidence type="ECO:0000256" key="10">
    <source>
        <dbReference type="ARBA" id="ARBA00023121"/>
    </source>
</evidence>
<accession>A0A919Q3D6</accession>
<dbReference type="Pfam" id="PF00137">
    <property type="entry name" value="ATP-synt_C"/>
    <property type="match status" value="1"/>
</dbReference>
<comment type="caution">
    <text evidence="16">The sequence shown here is derived from an EMBL/GenBank/DDBJ whole genome shotgun (WGS) entry which is preliminary data.</text>
</comment>
<evidence type="ECO:0000256" key="14">
    <source>
        <dbReference type="HAMAP-Rule" id="MF_01396"/>
    </source>
</evidence>
<dbReference type="PANTHER" id="PTHR10031:SF0">
    <property type="entry name" value="ATPASE PROTEIN 9"/>
    <property type="match status" value="1"/>
</dbReference>
<evidence type="ECO:0000256" key="5">
    <source>
        <dbReference type="ARBA" id="ARBA00022547"/>
    </source>
</evidence>
<dbReference type="NCBIfam" id="TIGR01260">
    <property type="entry name" value="ATP_synt_c"/>
    <property type="match status" value="1"/>
</dbReference>
<evidence type="ECO:0000256" key="1">
    <source>
        <dbReference type="ARBA" id="ARBA00004651"/>
    </source>
</evidence>
<dbReference type="GO" id="GO:0005886">
    <property type="term" value="C:plasma membrane"/>
    <property type="evidence" value="ECO:0007669"/>
    <property type="project" value="UniProtKB-SubCell"/>
</dbReference>
<dbReference type="PANTHER" id="PTHR10031">
    <property type="entry name" value="ATP SYNTHASE LIPID-BINDING PROTEIN, MITOCHONDRIAL"/>
    <property type="match status" value="1"/>
</dbReference>
<keyword evidence="10 14" id="KW-0446">Lipid-binding</keyword>
<proteinExistence type="inferred from homology"/>
<keyword evidence="8 14" id="KW-1133">Transmembrane helix</keyword>
<organism evidence="16 17">
    <name type="scientific">Demequina activiva</name>
    <dbReference type="NCBI Taxonomy" id="1582364"/>
    <lineage>
        <taxon>Bacteria</taxon>
        <taxon>Bacillati</taxon>
        <taxon>Actinomycetota</taxon>
        <taxon>Actinomycetes</taxon>
        <taxon>Micrococcales</taxon>
        <taxon>Demequinaceae</taxon>
        <taxon>Demequina</taxon>
    </lineage>
</organism>
<dbReference type="InterPro" id="IPR038662">
    <property type="entry name" value="ATP_synth_F0_csu_sf"/>
</dbReference>
<feature type="domain" description="V-ATPase proteolipid subunit C-like" evidence="15">
    <location>
        <begin position="14"/>
        <end position="75"/>
    </location>
</feature>
<comment type="subcellular location">
    <subcellularLocation>
        <location evidence="1 14">Cell membrane</location>
        <topology evidence="1 14">Multi-pass membrane protein</topology>
    </subcellularLocation>
</comment>
<feature type="transmembrane region" description="Helical" evidence="14">
    <location>
        <begin position="12"/>
        <end position="33"/>
    </location>
</feature>
<evidence type="ECO:0000256" key="2">
    <source>
        <dbReference type="ARBA" id="ARBA00006704"/>
    </source>
</evidence>
<evidence type="ECO:0000256" key="12">
    <source>
        <dbReference type="ARBA" id="ARBA00023310"/>
    </source>
</evidence>
<dbReference type="RefSeq" id="WP_084101823.1">
    <property type="nucleotide sequence ID" value="NZ_BONR01000004.1"/>
</dbReference>
<dbReference type="PROSITE" id="PS00605">
    <property type="entry name" value="ATPASE_C"/>
    <property type="match status" value="1"/>
</dbReference>
<evidence type="ECO:0000256" key="6">
    <source>
        <dbReference type="ARBA" id="ARBA00022692"/>
    </source>
</evidence>
<evidence type="ECO:0000256" key="3">
    <source>
        <dbReference type="ARBA" id="ARBA00022448"/>
    </source>
</evidence>
<evidence type="ECO:0000256" key="13">
    <source>
        <dbReference type="ARBA" id="ARBA00025198"/>
    </source>
</evidence>
<keyword evidence="12 14" id="KW-0066">ATP synthesis</keyword>
<dbReference type="GO" id="GO:0033177">
    <property type="term" value="C:proton-transporting two-sector ATPase complex, proton-transporting domain"/>
    <property type="evidence" value="ECO:0007669"/>
    <property type="project" value="InterPro"/>
</dbReference>
<dbReference type="Proteomes" id="UP000652354">
    <property type="component" value="Unassembled WGS sequence"/>
</dbReference>
<feature type="transmembrane region" description="Helical" evidence="14">
    <location>
        <begin position="54"/>
        <end position="75"/>
    </location>
</feature>
<dbReference type="InterPro" id="IPR020537">
    <property type="entry name" value="ATP_synth_F0_csu_DDCD_BS"/>
</dbReference>
<dbReference type="InterPro" id="IPR002379">
    <property type="entry name" value="ATPase_proteolipid_c-like_dom"/>
</dbReference>
<comment type="function">
    <text evidence="13 14">F(1)F(0) ATP synthase produces ATP from ADP in the presence of a proton or sodium gradient. F-type ATPases consist of two structural domains, F(1) containing the extramembraneous catalytic core and F(0) containing the membrane proton channel, linked together by a central stalk and a peripheral stalk. During catalysis, ATP synthesis in the catalytic domain of F(1) is coupled via a rotary mechanism of the central stalk subunits to proton translocation.</text>
</comment>
<dbReference type="PRINTS" id="PR00124">
    <property type="entry name" value="ATPASEC"/>
</dbReference>
<dbReference type="EMBL" id="BONR01000004">
    <property type="protein sequence ID" value="GIG55309.1"/>
    <property type="molecule type" value="Genomic_DNA"/>
</dbReference>
<comment type="function">
    <text evidence="14">Key component of the F(0) channel; it plays a direct role in translocation across the membrane. A homomeric c-ring of between 10-14 subunits forms the central stalk rotor element with the F(1) delta and epsilon subunits.</text>
</comment>
<keyword evidence="6 14" id="KW-0812">Transmembrane</keyword>
<keyword evidence="4 14" id="KW-1003">Cell membrane</keyword>
<keyword evidence="11 14" id="KW-0472">Membrane</keyword>
<evidence type="ECO:0000313" key="17">
    <source>
        <dbReference type="Proteomes" id="UP000652354"/>
    </source>
</evidence>
<evidence type="ECO:0000256" key="11">
    <source>
        <dbReference type="ARBA" id="ARBA00023136"/>
    </source>
</evidence>
<keyword evidence="3 14" id="KW-0813">Transport</keyword>
<evidence type="ECO:0000256" key="7">
    <source>
        <dbReference type="ARBA" id="ARBA00022781"/>
    </source>
</evidence>
<dbReference type="InterPro" id="IPR005953">
    <property type="entry name" value="ATP_synth_csu_bac/chlpt"/>
</dbReference>
<evidence type="ECO:0000256" key="8">
    <source>
        <dbReference type="ARBA" id="ARBA00022989"/>
    </source>
</evidence>
<feature type="site" description="Reversibly protonated during proton transport" evidence="14">
    <location>
        <position position="62"/>
    </location>
</feature>
<name>A0A919Q3D6_9MICO</name>
<evidence type="ECO:0000256" key="4">
    <source>
        <dbReference type="ARBA" id="ARBA00022475"/>
    </source>
</evidence>
<keyword evidence="7 14" id="KW-0375">Hydrogen ion transport</keyword>
<dbReference type="InterPro" id="IPR035921">
    <property type="entry name" value="F/V-ATP_Csub_sf"/>
</dbReference>
<evidence type="ECO:0000256" key="9">
    <source>
        <dbReference type="ARBA" id="ARBA00023065"/>
    </source>
</evidence>
<keyword evidence="17" id="KW-1185">Reference proteome</keyword>
<dbReference type="AlphaFoldDB" id="A0A919Q3D6"/>
<dbReference type="GO" id="GO:0008289">
    <property type="term" value="F:lipid binding"/>
    <property type="evidence" value="ECO:0007669"/>
    <property type="project" value="UniProtKB-KW"/>
</dbReference>
<dbReference type="CDD" id="cd18121">
    <property type="entry name" value="ATP-synt_Fo_c"/>
    <property type="match status" value="1"/>
</dbReference>
<dbReference type="FunFam" id="1.20.20.10:FF:000002">
    <property type="entry name" value="ATP synthase subunit c"/>
    <property type="match status" value="1"/>
</dbReference>